<feature type="domain" description="VWFA" evidence="1">
    <location>
        <begin position="140"/>
        <end position="318"/>
    </location>
</feature>
<evidence type="ECO:0000313" key="3">
    <source>
        <dbReference type="Proteomes" id="UP000468943"/>
    </source>
</evidence>
<name>A0A6I4SN66_9SPHN</name>
<protein>
    <submittedName>
        <fullName evidence="2">VWA domain-containing protein</fullName>
    </submittedName>
</protein>
<dbReference type="InterPro" id="IPR002035">
    <property type="entry name" value="VWF_A"/>
</dbReference>
<dbReference type="RefSeq" id="WP_160598235.1">
    <property type="nucleotide sequence ID" value="NZ_WTYS01000001.1"/>
</dbReference>
<dbReference type="PANTHER" id="PTHR10579">
    <property type="entry name" value="CALCIUM-ACTIVATED CHLORIDE CHANNEL REGULATOR"/>
    <property type="match status" value="1"/>
</dbReference>
<evidence type="ECO:0000313" key="2">
    <source>
        <dbReference type="EMBL" id="MXO57109.1"/>
    </source>
</evidence>
<dbReference type="SUPFAM" id="SSF53300">
    <property type="entry name" value="vWA-like"/>
    <property type="match status" value="1"/>
</dbReference>
<proteinExistence type="predicted"/>
<dbReference type="PANTHER" id="PTHR10579:SF43">
    <property type="entry name" value="ZINC FINGER (C3HC4-TYPE RING FINGER) FAMILY PROTEIN"/>
    <property type="match status" value="1"/>
</dbReference>
<dbReference type="PROSITE" id="PS50234">
    <property type="entry name" value="VWFA"/>
    <property type="match status" value="1"/>
</dbReference>
<sequence>MKQFGKTRSLIAGALLTAAVIGIAPLHGQNSGGTTAAEDEDLVIVTATRIRQGGAQDIKQFRSISLDGAFLPRAESLTIEGLLGEHDLTLPSDGSCAQLFCVTGHAMRSDLSTRPADKYFVGLGFDSNVDGKARLSEPLSLVAVVDRSGSMTGQKIARAKEALLVSLSKMRDSDRLGIVQFGSVSEVLLPVMDVGANREKLAAAIVSIEADGSTDMESGLLLGFENAFAEDEATGRKTRIMLFTDEQPNVGNVQPQGFMGLAVAGSKRGVGLTTIGVGRDFDNALALQLSSVRGGNLFYLAQNGDARALFDREFYNMVTEVAHDVVITMTPSEGYKINAVYGVPNEVLSETPEGAVIVKVGSAFMSSYGGGVFASMDIDRGKAASEGAPLMSVAIGYVDAQTGAAGSNVESVALPAAEAPERLRAAQILVDEYLSLSTALALYHDNGDRAGAYSMIDGLSQRLDAADVQGLEAERELVRGLRTRSAALAGVGDIPDNLRPLGVIGRWEVKSQRGLEEVERGDIVELTADGQLNTYRLVGKFRGNEVNQSYQINEDQLYINYTDLVFYYRLKGDGLVLRAKGGPQKLDLRRIES</sequence>
<dbReference type="EMBL" id="WTYS01000001">
    <property type="protein sequence ID" value="MXO57109.1"/>
    <property type="molecule type" value="Genomic_DNA"/>
</dbReference>
<dbReference type="SMART" id="SM00327">
    <property type="entry name" value="VWA"/>
    <property type="match status" value="1"/>
</dbReference>
<evidence type="ECO:0000259" key="1">
    <source>
        <dbReference type="PROSITE" id="PS50234"/>
    </source>
</evidence>
<dbReference type="Proteomes" id="UP000468943">
    <property type="component" value="Unassembled WGS sequence"/>
</dbReference>
<dbReference type="Gene3D" id="3.40.50.410">
    <property type="entry name" value="von Willebrand factor, type A domain"/>
    <property type="match status" value="1"/>
</dbReference>
<dbReference type="OrthoDB" id="9784383at2"/>
<dbReference type="InterPro" id="IPR036465">
    <property type="entry name" value="vWFA_dom_sf"/>
</dbReference>
<dbReference type="Pfam" id="PF00092">
    <property type="entry name" value="VWA"/>
    <property type="match status" value="1"/>
</dbReference>
<organism evidence="2 3">
    <name type="scientific">Pontixanthobacter gangjinensis</name>
    <dbReference type="NCBI Taxonomy" id="1028742"/>
    <lineage>
        <taxon>Bacteria</taxon>
        <taxon>Pseudomonadati</taxon>
        <taxon>Pseudomonadota</taxon>
        <taxon>Alphaproteobacteria</taxon>
        <taxon>Sphingomonadales</taxon>
        <taxon>Erythrobacteraceae</taxon>
        <taxon>Pontixanthobacter</taxon>
    </lineage>
</organism>
<accession>A0A6I4SN66</accession>
<reference evidence="2 3" key="1">
    <citation type="submission" date="2019-12" db="EMBL/GenBank/DDBJ databases">
        <title>Genomic-based taxomic classification of the family Erythrobacteraceae.</title>
        <authorList>
            <person name="Xu L."/>
        </authorList>
    </citation>
    <scope>NUCLEOTIDE SEQUENCE [LARGE SCALE GENOMIC DNA]</scope>
    <source>
        <strain evidence="2 3">JCM 17802</strain>
    </source>
</reference>
<comment type="caution">
    <text evidence="2">The sequence shown here is derived from an EMBL/GenBank/DDBJ whole genome shotgun (WGS) entry which is preliminary data.</text>
</comment>
<gene>
    <name evidence="2" type="ORF">GRI36_09445</name>
</gene>
<dbReference type="InterPro" id="IPR051266">
    <property type="entry name" value="CLCR"/>
</dbReference>
<dbReference type="AlphaFoldDB" id="A0A6I4SN66"/>
<keyword evidence="3" id="KW-1185">Reference proteome</keyword>